<gene>
    <name evidence="2" type="ORF">F8M41_012752</name>
</gene>
<comment type="caution">
    <text evidence="2">The sequence shown here is derived from an EMBL/GenBank/DDBJ whole genome shotgun (WGS) entry which is preliminary data.</text>
</comment>
<reference evidence="2 3" key="1">
    <citation type="journal article" date="2019" name="Environ. Microbiol.">
        <title>At the nexus of three kingdoms: the genome of the mycorrhizal fungus Gigaspora margarita provides insights into plant, endobacterial and fungal interactions.</title>
        <authorList>
            <person name="Venice F."/>
            <person name="Ghignone S."/>
            <person name="Salvioli di Fossalunga A."/>
            <person name="Amselem J."/>
            <person name="Novero M."/>
            <person name="Xianan X."/>
            <person name="Sedzielewska Toro K."/>
            <person name="Morin E."/>
            <person name="Lipzen A."/>
            <person name="Grigoriev I.V."/>
            <person name="Henrissat B."/>
            <person name="Martin F.M."/>
            <person name="Bonfante P."/>
        </authorList>
    </citation>
    <scope>NUCLEOTIDE SEQUENCE [LARGE SCALE GENOMIC DNA]</scope>
    <source>
        <strain evidence="2 3">BEG34</strain>
    </source>
</reference>
<evidence type="ECO:0000313" key="2">
    <source>
        <dbReference type="EMBL" id="KAF0375607.1"/>
    </source>
</evidence>
<dbReference type="OrthoDB" id="2461190at2759"/>
<dbReference type="AlphaFoldDB" id="A0A8H4A1Q4"/>
<evidence type="ECO:0000256" key="1">
    <source>
        <dbReference type="SAM" id="Phobius"/>
    </source>
</evidence>
<accession>A0A8H4A1Q4</accession>
<dbReference type="EMBL" id="WTPW01002593">
    <property type="protein sequence ID" value="KAF0375607.1"/>
    <property type="molecule type" value="Genomic_DNA"/>
</dbReference>
<sequence>MEYNSFYYKRLNNFFYITIKLFIFFLLHNVFLTNAEHLSGIATLNPYYVWYQCSSGSVTSMTYNIEKTNDSSPDTPNFGTKLLTTRNITSDNTPNSGFVAYGLDEQEQNEFLDYMLEKSTSHTFNDTLACDPPVESCKIGPVTPSNKPQIFCVSVRNPNNSTNNKLSISINFTSLTFPNNSTGNNLSISINYTTSTTTSHGLTINTSKGTSVQYSQMTLVIVLLVVSYYLTIFSF</sequence>
<keyword evidence="1" id="KW-1133">Transmembrane helix</keyword>
<keyword evidence="1" id="KW-0812">Transmembrane</keyword>
<keyword evidence="1" id="KW-0472">Membrane</keyword>
<organism evidence="2 3">
    <name type="scientific">Gigaspora margarita</name>
    <dbReference type="NCBI Taxonomy" id="4874"/>
    <lineage>
        <taxon>Eukaryota</taxon>
        <taxon>Fungi</taxon>
        <taxon>Fungi incertae sedis</taxon>
        <taxon>Mucoromycota</taxon>
        <taxon>Glomeromycotina</taxon>
        <taxon>Glomeromycetes</taxon>
        <taxon>Diversisporales</taxon>
        <taxon>Gigasporaceae</taxon>
        <taxon>Gigaspora</taxon>
    </lineage>
</organism>
<evidence type="ECO:0000313" key="3">
    <source>
        <dbReference type="Proteomes" id="UP000439903"/>
    </source>
</evidence>
<proteinExistence type="predicted"/>
<feature type="transmembrane region" description="Helical" evidence="1">
    <location>
        <begin position="14"/>
        <end position="32"/>
    </location>
</feature>
<name>A0A8H4A1Q4_GIGMA</name>
<protein>
    <submittedName>
        <fullName evidence="2">Uncharacterized protein</fullName>
    </submittedName>
</protein>
<keyword evidence="3" id="KW-1185">Reference proteome</keyword>
<feature type="transmembrane region" description="Helical" evidence="1">
    <location>
        <begin position="217"/>
        <end position="234"/>
    </location>
</feature>
<dbReference type="Proteomes" id="UP000439903">
    <property type="component" value="Unassembled WGS sequence"/>
</dbReference>